<feature type="domain" description="Solute-binding protein family 3/N-terminal" evidence="10">
    <location>
        <begin position="475"/>
        <end position="698"/>
    </location>
</feature>
<keyword evidence="7 9" id="KW-1133">Transmembrane helix</keyword>
<keyword evidence="4" id="KW-0813">Transport</keyword>
<dbReference type="PANTHER" id="PTHR35936">
    <property type="entry name" value="MEMBRANE-BOUND LYTIC MUREIN TRANSGLYCOSYLASE F"/>
    <property type="match status" value="1"/>
</dbReference>
<feature type="transmembrane region" description="Helical" evidence="9">
    <location>
        <begin position="242"/>
        <end position="263"/>
    </location>
</feature>
<feature type="transmembrane region" description="Helical" evidence="9">
    <location>
        <begin position="74"/>
        <end position="96"/>
    </location>
</feature>
<dbReference type="GO" id="GO:0016020">
    <property type="term" value="C:membrane"/>
    <property type="evidence" value="ECO:0007669"/>
    <property type="project" value="UniProtKB-SubCell"/>
</dbReference>
<dbReference type="Gene3D" id="3.40.190.10">
    <property type="entry name" value="Periplasmic binding protein-like II"/>
    <property type="match status" value="2"/>
</dbReference>
<evidence type="ECO:0000259" key="10">
    <source>
        <dbReference type="SMART" id="SM00062"/>
    </source>
</evidence>
<accession>A0A919BQ62</accession>
<dbReference type="Pfam" id="PF00497">
    <property type="entry name" value="SBP_bac_3"/>
    <property type="match status" value="1"/>
</dbReference>
<evidence type="ECO:0000256" key="5">
    <source>
        <dbReference type="ARBA" id="ARBA00022692"/>
    </source>
</evidence>
<organism evidence="11 12">
    <name type="scientific">Thalassotalea marina</name>
    <dbReference type="NCBI Taxonomy" id="1673741"/>
    <lineage>
        <taxon>Bacteria</taxon>
        <taxon>Pseudomonadati</taxon>
        <taxon>Pseudomonadota</taxon>
        <taxon>Gammaproteobacteria</taxon>
        <taxon>Alteromonadales</taxon>
        <taxon>Colwelliaceae</taxon>
        <taxon>Thalassotalea</taxon>
    </lineage>
</organism>
<dbReference type="SMART" id="SM00062">
    <property type="entry name" value="PBPb"/>
    <property type="match status" value="1"/>
</dbReference>
<comment type="caution">
    <text evidence="11">The sequence shown here is derived from an EMBL/GenBank/DDBJ whole genome shotgun (WGS) entry which is preliminary data.</text>
</comment>
<evidence type="ECO:0000256" key="8">
    <source>
        <dbReference type="ARBA" id="ARBA00023136"/>
    </source>
</evidence>
<feature type="transmembrane region" description="Helical" evidence="9">
    <location>
        <begin position="325"/>
        <end position="345"/>
    </location>
</feature>
<dbReference type="SUPFAM" id="SSF53850">
    <property type="entry name" value="Periplasmic binding protein-like II"/>
    <property type="match status" value="1"/>
</dbReference>
<dbReference type="Pfam" id="PF00375">
    <property type="entry name" value="SDF"/>
    <property type="match status" value="1"/>
</dbReference>
<feature type="transmembrane region" description="Helical" evidence="9">
    <location>
        <begin position="7"/>
        <end position="24"/>
    </location>
</feature>
<evidence type="ECO:0000256" key="4">
    <source>
        <dbReference type="ARBA" id="ARBA00022448"/>
    </source>
</evidence>
<keyword evidence="6" id="KW-0732">Signal</keyword>
<dbReference type="InterPro" id="IPR001638">
    <property type="entry name" value="Solute-binding_3/MltF_N"/>
</dbReference>
<dbReference type="EMBL" id="BNCK01000012">
    <property type="protein sequence ID" value="GHG05895.1"/>
    <property type="molecule type" value="Genomic_DNA"/>
</dbReference>
<dbReference type="SUPFAM" id="SSF118215">
    <property type="entry name" value="Proton glutamate symport protein"/>
    <property type="match status" value="1"/>
</dbReference>
<reference evidence="11" key="2">
    <citation type="submission" date="2020-09" db="EMBL/GenBank/DDBJ databases">
        <authorList>
            <person name="Sun Q."/>
            <person name="Kim S."/>
        </authorList>
    </citation>
    <scope>NUCLEOTIDE SEQUENCE</scope>
    <source>
        <strain evidence="11">KCTC 42731</strain>
    </source>
</reference>
<dbReference type="InterPro" id="IPR036458">
    <property type="entry name" value="Na:dicarbo_symporter_sf"/>
</dbReference>
<evidence type="ECO:0000256" key="2">
    <source>
        <dbReference type="ARBA" id="ARBA00004196"/>
    </source>
</evidence>
<dbReference type="InterPro" id="IPR018313">
    <property type="entry name" value="SBP_3_CS"/>
</dbReference>
<evidence type="ECO:0000256" key="6">
    <source>
        <dbReference type="ARBA" id="ARBA00022729"/>
    </source>
</evidence>
<dbReference type="InterPro" id="IPR001991">
    <property type="entry name" value="Na-dicarboxylate_symporter"/>
</dbReference>
<keyword evidence="12" id="KW-1185">Reference proteome</keyword>
<dbReference type="RefSeq" id="WP_189774254.1">
    <property type="nucleotide sequence ID" value="NZ_BNCK01000012.1"/>
</dbReference>
<gene>
    <name evidence="11" type="ORF">GCM10017161_39310</name>
</gene>
<keyword evidence="5 9" id="KW-0812">Transmembrane</keyword>
<dbReference type="PANTHER" id="PTHR35936:SF19">
    <property type="entry name" value="AMINO-ACID-BINDING PROTEIN YXEM-RELATED"/>
    <property type="match status" value="1"/>
</dbReference>
<dbReference type="Proteomes" id="UP000623842">
    <property type="component" value="Unassembled WGS sequence"/>
</dbReference>
<feature type="transmembrane region" description="Helical" evidence="9">
    <location>
        <begin position="130"/>
        <end position="150"/>
    </location>
</feature>
<evidence type="ECO:0000256" key="3">
    <source>
        <dbReference type="ARBA" id="ARBA00010333"/>
    </source>
</evidence>
<comment type="subcellular location">
    <subcellularLocation>
        <location evidence="2">Cell envelope</location>
    </subcellularLocation>
    <subcellularLocation>
        <location evidence="1">Membrane</location>
        <topology evidence="1">Multi-pass membrane protein</topology>
    </subcellularLocation>
</comment>
<feature type="transmembrane region" description="Helical" evidence="9">
    <location>
        <begin position="204"/>
        <end position="230"/>
    </location>
</feature>
<reference evidence="11" key="1">
    <citation type="journal article" date="2014" name="Int. J. Syst. Evol. Microbiol.">
        <title>Complete genome sequence of Corynebacterium casei LMG S-19264T (=DSM 44701T), isolated from a smear-ripened cheese.</title>
        <authorList>
            <consortium name="US DOE Joint Genome Institute (JGI-PGF)"/>
            <person name="Walter F."/>
            <person name="Albersmeier A."/>
            <person name="Kalinowski J."/>
            <person name="Ruckert C."/>
        </authorList>
    </citation>
    <scope>NUCLEOTIDE SEQUENCE</scope>
    <source>
        <strain evidence="11">KCTC 42731</strain>
    </source>
</reference>
<name>A0A919BQ62_9GAMM</name>
<dbReference type="Gene3D" id="1.10.3860.10">
    <property type="entry name" value="Sodium:dicarboxylate symporter"/>
    <property type="match status" value="1"/>
</dbReference>
<proteinExistence type="inferred from homology"/>
<dbReference type="GO" id="GO:0030313">
    <property type="term" value="C:cell envelope"/>
    <property type="evidence" value="ECO:0007669"/>
    <property type="project" value="UniProtKB-SubCell"/>
</dbReference>
<protein>
    <recommendedName>
        <fullName evidence="10">Solute-binding protein family 3/N-terminal domain-containing protein</fullName>
    </recommendedName>
</protein>
<evidence type="ECO:0000313" key="11">
    <source>
        <dbReference type="EMBL" id="GHG05895.1"/>
    </source>
</evidence>
<feature type="transmembrane region" description="Helical" evidence="9">
    <location>
        <begin position="36"/>
        <end position="62"/>
    </location>
</feature>
<feature type="transmembrane region" description="Helical" evidence="9">
    <location>
        <begin position="171"/>
        <end position="192"/>
    </location>
</feature>
<dbReference type="AlphaFoldDB" id="A0A919BQ62"/>
<dbReference type="PROSITE" id="PS01039">
    <property type="entry name" value="SBP_BACTERIAL_3"/>
    <property type="match status" value="1"/>
</dbReference>
<keyword evidence="8 9" id="KW-0472">Membrane</keyword>
<dbReference type="GO" id="GO:0015293">
    <property type="term" value="F:symporter activity"/>
    <property type="evidence" value="ECO:0007669"/>
    <property type="project" value="InterPro"/>
</dbReference>
<feature type="transmembrane region" description="Helical" evidence="9">
    <location>
        <begin position="400"/>
        <end position="418"/>
    </location>
</feature>
<feature type="transmembrane region" description="Helical" evidence="9">
    <location>
        <begin position="283"/>
        <end position="313"/>
    </location>
</feature>
<evidence type="ECO:0000256" key="7">
    <source>
        <dbReference type="ARBA" id="ARBA00022989"/>
    </source>
</evidence>
<feature type="transmembrane region" description="Helical" evidence="9">
    <location>
        <begin position="365"/>
        <end position="388"/>
    </location>
</feature>
<evidence type="ECO:0000256" key="1">
    <source>
        <dbReference type="ARBA" id="ARBA00004141"/>
    </source>
</evidence>
<comment type="similarity">
    <text evidence="3">Belongs to the bacterial solute-binding protein 3 family.</text>
</comment>
<evidence type="ECO:0000313" key="12">
    <source>
        <dbReference type="Proteomes" id="UP000623842"/>
    </source>
</evidence>
<sequence>MFSKIPLAAQIVIGLFIGLTVGFVHEQVYSPVSSAASGFVMLLQMTALPYISLSLITGIGGLTPGKISSAVKTTLITAILLTSVMLCFVFLAPLTFPEWKNAEFYSLSSIRVAEPVSFIDQFISANPFSAFANGVIPAVVVFSLFLGAGLMKVQHKRYTLLVLINLQKSVANVNSLVMKLAPFGVACIGWNASATLESGQLDGLTVLFFAAIFVSCTLAFVVLPALVAVFTPFHYRQVLETARAAMITAFATGSFFAVIPLIVEKTSELIKSQDYKGNTQTKIASLLVPITFSMPVGGKLLALLFVLFSAWFSGAYIGAEQYVKLIFLGMPQLFGSPTAAIQHLLELFNVSGSMFDMYLVADNMLIGRLNALMSVAFATCLPLIVVASMSNQLSVNFRNFFKKSMLVVSISVIAFYGLRLGLENLAHQYEGYSKFIERDFIYQQPKTRYKKEPQSEPYNELAAYDVIARVKERGFIRVGYFRDDLPFAFHNKEGKLVGFDIELINLLALDLGVEIEYVRIFHDQAASLLADGYLDMTTGIPLIPDNLTQLTLTDSYVQQHVAFLVKDNRRAEFTDWNKIKANKELIIGIPEAFYYRRAVEQYFTKQTAWEISTPRLFFKEKYQHIDAMLFGAAASSGWTLLYPEYTVVSPKPALPPLFMAFPINKNDHVFNRFMANWIAMKKQSGTIDKLFNYWIEGKKPEVENND</sequence>
<evidence type="ECO:0000256" key="9">
    <source>
        <dbReference type="SAM" id="Phobius"/>
    </source>
</evidence>